<proteinExistence type="predicted"/>
<dbReference type="EMBL" id="CAJOBC010003899">
    <property type="protein sequence ID" value="CAF3805452.1"/>
    <property type="molecule type" value="Genomic_DNA"/>
</dbReference>
<dbReference type="AlphaFoldDB" id="A0A814JAD8"/>
<protein>
    <submittedName>
        <fullName evidence="2">Uncharacterized protein</fullName>
    </submittedName>
</protein>
<evidence type="ECO:0000313" key="4">
    <source>
        <dbReference type="EMBL" id="CAF3805452.1"/>
    </source>
</evidence>
<dbReference type="Proteomes" id="UP000663829">
    <property type="component" value="Unassembled WGS sequence"/>
</dbReference>
<organism evidence="2 5">
    <name type="scientific">Didymodactylos carnosus</name>
    <dbReference type="NCBI Taxonomy" id="1234261"/>
    <lineage>
        <taxon>Eukaryota</taxon>
        <taxon>Metazoa</taxon>
        <taxon>Spiralia</taxon>
        <taxon>Gnathifera</taxon>
        <taxon>Rotifera</taxon>
        <taxon>Eurotatoria</taxon>
        <taxon>Bdelloidea</taxon>
        <taxon>Philodinida</taxon>
        <taxon>Philodinidae</taxon>
        <taxon>Didymodactylos</taxon>
    </lineage>
</organism>
<reference evidence="2" key="1">
    <citation type="submission" date="2021-02" db="EMBL/GenBank/DDBJ databases">
        <authorList>
            <person name="Nowell W R."/>
        </authorList>
    </citation>
    <scope>NUCLEOTIDE SEQUENCE</scope>
</reference>
<evidence type="ECO:0000313" key="5">
    <source>
        <dbReference type="Proteomes" id="UP000663829"/>
    </source>
</evidence>
<evidence type="ECO:0000313" key="1">
    <source>
        <dbReference type="EMBL" id="CAF0928980.1"/>
    </source>
</evidence>
<dbReference type="Proteomes" id="UP000682733">
    <property type="component" value="Unassembled WGS sequence"/>
</dbReference>
<dbReference type="EMBL" id="CAJNOK010004190">
    <property type="protein sequence ID" value="CAF0928980.1"/>
    <property type="molecule type" value="Genomic_DNA"/>
</dbReference>
<dbReference type="Proteomes" id="UP000677228">
    <property type="component" value="Unassembled WGS sequence"/>
</dbReference>
<dbReference type="EMBL" id="CAJOBA010004192">
    <property type="protein sequence ID" value="CAF3705809.1"/>
    <property type="molecule type" value="Genomic_DNA"/>
</dbReference>
<evidence type="ECO:0000313" key="3">
    <source>
        <dbReference type="EMBL" id="CAF3705809.1"/>
    </source>
</evidence>
<comment type="caution">
    <text evidence="2">The sequence shown here is derived from an EMBL/GenBank/DDBJ whole genome shotgun (WGS) entry which is preliminary data.</text>
</comment>
<keyword evidence="5" id="KW-1185">Reference proteome</keyword>
<dbReference type="Proteomes" id="UP000681722">
    <property type="component" value="Unassembled WGS sequence"/>
</dbReference>
<name>A0A814JAD8_9BILA</name>
<evidence type="ECO:0000313" key="2">
    <source>
        <dbReference type="EMBL" id="CAF1034795.1"/>
    </source>
</evidence>
<sequence length="214" mass="24558">MNGNDLSDDNNNNYPNNGLSNLLTRTTIREANIHLQLLHSRNQELQKILETQQHTIKRQADALIKKDQDYLELYKNLGFLELHCENLQSLLNAKDKRLASYDRKDAIFSETLELRPAIEQLLDILNTFEQVDQTEPVKMNNSIQHSTNHSSTKINLVTSNNTPLEFVQSRSSLIKHTDNGNSMTDKITTITAQEKEQYHEKTELLSQSNDGKVL</sequence>
<dbReference type="EMBL" id="CAJNOQ010003899">
    <property type="protein sequence ID" value="CAF1034795.1"/>
    <property type="molecule type" value="Genomic_DNA"/>
</dbReference>
<gene>
    <name evidence="2" type="ORF">GPM918_LOCUS15468</name>
    <name evidence="1" type="ORF">OVA965_LOCUS11044</name>
    <name evidence="4" type="ORF">SRO942_LOCUS15468</name>
    <name evidence="3" type="ORF">TMI583_LOCUS11040</name>
</gene>
<accession>A0A814JAD8</accession>
<dbReference type="OrthoDB" id="6413631at2759"/>